<reference evidence="2" key="1">
    <citation type="submission" date="2017-06" db="EMBL/GenBank/DDBJ databases">
        <title>Capnocytophaga spp. assemblies.</title>
        <authorList>
            <person name="Gulvik C.A."/>
        </authorList>
    </citation>
    <scope>NUCLEOTIDE SEQUENCE [LARGE SCALE GENOMIC DNA]</scope>
    <source>
        <strain evidence="2">H4486</strain>
    </source>
</reference>
<dbReference type="EMBL" id="CP022383">
    <property type="protein sequence ID" value="ATA80745.1"/>
    <property type="molecule type" value="Genomic_DNA"/>
</dbReference>
<name>A0A250F927_CAPSP</name>
<sequence length="225" mass="25243">MKPIKASQQKELKSKQDQLFVIDGAKVKFGPHIGTFKVLNKTPTIQSKTIGTEIEKSPANFTFMDGFQLLTLTQWQDVGTVKFQDNLALIKKSTIMGTGKMPPANAPIESGKIEFIDSGQINASKNIDTTGMPLPEYVPKPQIIEVYYTDLEGNKIEKGVIGQEVYLVVEGNKLEGETSDLYLEDPDIDFEYQGEYLLNDTLKNYTFKSDNERIKLKVITPKNNN</sequence>
<accession>A0A250F927</accession>
<organism evidence="1 2">
    <name type="scientific">Capnocytophaga sputigena</name>
    <dbReference type="NCBI Taxonomy" id="1019"/>
    <lineage>
        <taxon>Bacteria</taxon>
        <taxon>Pseudomonadati</taxon>
        <taxon>Bacteroidota</taxon>
        <taxon>Flavobacteriia</taxon>
        <taxon>Flavobacteriales</taxon>
        <taxon>Flavobacteriaceae</taxon>
        <taxon>Capnocytophaga</taxon>
    </lineage>
</organism>
<proteinExistence type="predicted"/>
<evidence type="ECO:0000313" key="2">
    <source>
        <dbReference type="Proteomes" id="UP000217334"/>
    </source>
</evidence>
<gene>
    <name evidence="1" type="ORF">CGC59_00880</name>
</gene>
<dbReference type="AlphaFoldDB" id="A0A250F927"/>
<dbReference type="Proteomes" id="UP000217334">
    <property type="component" value="Chromosome"/>
</dbReference>
<protein>
    <submittedName>
        <fullName evidence="1">Uncharacterized protein</fullName>
    </submittedName>
</protein>
<evidence type="ECO:0000313" key="1">
    <source>
        <dbReference type="EMBL" id="ATA80745.1"/>
    </source>
</evidence>